<feature type="domain" description="Leucine-binding protein" evidence="6">
    <location>
        <begin position="39"/>
        <end position="364"/>
    </location>
</feature>
<dbReference type="InterPro" id="IPR028081">
    <property type="entry name" value="Leu-bd"/>
</dbReference>
<sequence length="383" mass="40083">MTNAFLRRRSVLSALTITAGLAVSPLGLGTAALAQDKPTIKLGFIGPVSGGNAQQGLGAQNGFLLAVEQANAGDYPYIVEPVVLDDASDPQTGVSAAMKLINDPDVIAATGHWNSPVALATMPVFSRAGMPMIVWGAISPKITEQNLPEITRVTPTLVTENKPLAEWAAGELGAKKIAIIADTSDYGTANTTAFAEFFTAAGGEVSSKDLFPVGTIDFRASLTKLRENAPDALYFGGVIAEAGILRKQMIEVGLNIPMIGISGFYDPEFIALAGAAAEGTMVSYPASQSNPKLEQMNADYAARKFAEDSSPYTKYAYDSANILLTAIKATGIEDKAALAEAIRAISYDGALGTTSFDANGQTQIPVAIEIKEVKDGAWVSRAN</sequence>
<keyword evidence="8" id="KW-1185">Reference proteome</keyword>
<name>A0ABS8CNH5_9RHOB</name>
<dbReference type="PANTHER" id="PTHR47151:SF2">
    <property type="entry name" value="AMINO ACID BINDING PROTEIN"/>
    <property type="match status" value="1"/>
</dbReference>
<evidence type="ECO:0000259" key="6">
    <source>
        <dbReference type="Pfam" id="PF13458"/>
    </source>
</evidence>
<evidence type="ECO:0000256" key="3">
    <source>
        <dbReference type="ARBA" id="ARBA00022729"/>
    </source>
</evidence>
<feature type="signal peptide" evidence="5">
    <location>
        <begin position="1"/>
        <end position="34"/>
    </location>
</feature>
<dbReference type="Gene3D" id="3.40.50.2300">
    <property type="match status" value="2"/>
</dbReference>
<evidence type="ECO:0000256" key="1">
    <source>
        <dbReference type="ARBA" id="ARBA00010062"/>
    </source>
</evidence>
<dbReference type="InterPro" id="IPR000709">
    <property type="entry name" value="Leu_Ile_Val-bd"/>
</dbReference>
<reference evidence="7 8" key="1">
    <citation type="submission" date="2020-07" db="EMBL/GenBank/DDBJ databases">
        <title>Pseudogemmobacter sp. nov., isolated from poultry manure in Taiwan.</title>
        <authorList>
            <person name="Lin S.-Y."/>
            <person name="Tang Y.-S."/>
            <person name="Young C.-C."/>
        </authorList>
    </citation>
    <scope>NUCLEOTIDE SEQUENCE [LARGE SCALE GENOMIC DNA]</scope>
    <source>
        <strain evidence="7 8">CC-YST710</strain>
    </source>
</reference>
<evidence type="ECO:0000313" key="8">
    <source>
        <dbReference type="Proteomes" id="UP001198571"/>
    </source>
</evidence>
<keyword evidence="2" id="KW-0813">Transport</keyword>
<dbReference type="InterPro" id="IPR028082">
    <property type="entry name" value="Peripla_BP_I"/>
</dbReference>
<organism evidence="7 8">
    <name type="scientific">Pseudogemmobacter faecipullorum</name>
    <dbReference type="NCBI Taxonomy" id="2755041"/>
    <lineage>
        <taxon>Bacteria</taxon>
        <taxon>Pseudomonadati</taxon>
        <taxon>Pseudomonadota</taxon>
        <taxon>Alphaproteobacteria</taxon>
        <taxon>Rhodobacterales</taxon>
        <taxon>Paracoccaceae</taxon>
        <taxon>Pseudogemmobacter</taxon>
    </lineage>
</organism>
<evidence type="ECO:0000256" key="2">
    <source>
        <dbReference type="ARBA" id="ARBA00022448"/>
    </source>
</evidence>
<dbReference type="Pfam" id="PF13458">
    <property type="entry name" value="Peripla_BP_6"/>
    <property type="match status" value="1"/>
</dbReference>
<evidence type="ECO:0000256" key="4">
    <source>
        <dbReference type="ARBA" id="ARBA00022970"/>
    </source>
</evidence>
<accession>A0ABS8CNH5</accession>
<keyword evidence="4" id="KW-0029">Amino-acid transport</keyword>
<protein>
    <submittedName>
        <fullName evidence="7">Branched-chain amino acid ABC transporter substrate-binding protein</fullName>
    </submittedName>
</protein>
<dbReference type="PROSITE" id="PS51318">
    <property type="entry name" value="TAT"/>
    <property type="match status" value="1"/>
</dbReference>
<feature type="chain" id="PRO_5047252822" evidence="5">
    <location>
        <begin position="35"/>
        <end position="383"/>
    </location>
</feature>
<gene>
    <name evidence="7" type="ORF">H0485_13160</name>
</gene>
<dbReference type="PANTHER" id="PTHR47151">
    <property type="entry name" value="LEU/ILE/VAL-BINDING ABC TRANSPORTER SUBUNIT"/>
    <property type="match status" value="1"/>
</dbReference>
<proteinExistence type="inferred from homology"/>
<dbReference type="RefSeq" id="WP_226936280.1">
    <property type="nucleotide sequence ID" value="NZ_JACDXX010000011.1"/>
</dbReference>
<keyword evidence="3 5" id="KW-0732">Signal</keyword>
<dbReference type="InterPro" id="IPR006311">
    <property type="entry name" value="TAT_signal"/>
</dbReference>
<dbReference type="PRINTS" id="PR00337">
    <property type="entry name" value="LEUILEVALBP"/>
</dbReference>
<comment type="caution">
    <text evidence="7">The sequence shown here is derived from an EMBL/GenBank/DDBJ whole genome shotgun (WGS) entry which is preliminary data.</text>
</comment>
<dbReference type="EMBL" id="JACDXX010000011">
    <property type="protein sequence ID" value="MCB5410946.1"/>
    <property type="molecule type" value="Genomic_DNA"/>
</dbReference>
<evidence type="ECO:0000256" key="5">
    <source>
        <dbReference type="SAM" id="SignalP"/>
    </source>
</evidence>
<evidence type="ECO:0000313" key="7">
    <source>
        <dbReference type="EMBL" id="MCB5410946.1"/>
    </source>
</evidence>
<dbReference type="SUPFAM" id="SSF53822">
    <property type="entry name" value="Periplasmic binding protein-like I"/>
    <property type="match status" value="1"/>
</dbReference>
<dbReference type="CDD" id="cd06342">
    <property type="entry name" value="PBP1_ABC_LIVBP-like"/>
    <property type="match status" value="1"/>
</dbReference>
<dbReference type="Proteomes" id="UP001198571">
    <property type="component" value="Unassembled WGS sequence"/>
</dbReference>
<comment type="similarity">
    <text evidence="1">Belongs to the leucine-binding protein family.</text>
</comment>